<reference evidence="1 2" key="1">
    <citation type="journal article" date="2015" name="Stand. Genomic Sci.">
        <title>Genomic Encyclopedia of Bacterial and Archaeal Type Strains, Phase III: the genomes of soil and plant-associated and newly described type strains.</title>
        <authorList>
            <person name="Whitman W.B."/>
            <person name="Woyke T."/>
            <person name="Klenk H.P."/>
            <person name="Zhou Y."/>
            <person name="Lilburn T.G."/>
            <person name="Beck B.J."/>
            <person name="De Vos P."/>
            <person name="Vandamme P."/>
            <person name="Eisen J.A."/>
            <person name="Garrity G."/>
            <person name="Hugenholtz P."/>
            <person name="Kyrpides N.C."/>
        </authorList>
    </citation>
    <scope>NUCLEOTIDE SEQUENCE [LARGE SCALE GENOMIC DNA]</scope>
    <source>
        <strain evidence="1 2">VKM Ac-2541</strain>
    </source>
</reference>
<name>A0A4R2IR12_9ACTN</name>
<proteinExistence type="predicted"/>
<evidence type="ECO:0000313" key="2">
    <source>
        <dbReference type="Proteomes" id="UP000295573"/>
    </source>
</evidence>
<dbReference type="AlphaFoldDB" id="A0A4R2IR12"/>
<dbReference type="Proteomes" id="UP000295573">
    <property type="component" value="Unassembled WGS sequence"/>
</dbReference>
<accession>A0A4R2IR12</accession>
<organism evidence="1 2">
    <name type="scientific">Kribbella antiqua</name>
    <dbReference type="NCBI Taxonomy" id="2512217"/>
    <lineage>
        <taxon>Bacteria</taxon>
        <taxon>Bacillati</taxon>
        <taxon>Actinomycetota</taxon>
        <taxon>Actinomycetes</taxon>
        <taxon>Propionibacteriales</taxon>
        <taxon>Kribbellaceae</taxon>
        <taxon>Kribbella</taxon>
    </lineage>
</organism>
<comment type="caution">
    <text evidence="1">The sequence shown here is derived from an EMBL/GenBank/DDBJ whole genome shotgun (WGS) entry which is preliminary data.</text>
</comment>
<gene>
    <name evidence="1" type="ORF">EV646_109390</name>
</gene>
<protein>
    <submittedName>
        <fullName evidence="1">Uncharacterized protein</fullName>
    </submittedName>
</protein>
<sequence>MTNRARPSFLDAYLVAEIQSEHPRLALSVGIGMSGGSCGPVSVLTNSHATRKEAGAYLLEMEQRAD</sequence>
<keyword evidence="2" id="KW-1185">Reference proteome</keyword>
<evidence type="ECO:0000313" key="1">
    <source>
        <dbReference type="EMBL" id="TCO45215.1"/>
    </source>
</evidence>
<dbReference type="EMBL" id="SLWR01000009">
    <property type="protein sequence ID" value="TCO45215.1"/>
    <property type="molecule type" value="Genomic_DNA"/>
</dbReference>